<gene>
    <name evidence="2" type="ORF">NX722_08315</name>
</gene>
<keyword evidence="3" id="KW-1185">Reference proteome</keyword>
<protein>
    <submittedName>
        <fullName evidence="2">Tn3 family transposase</fullName>
    </submittedName>
</protein>
<dbReference type="RefSeq" id="WP_262567596.1">
    <property type="nucleotide sequence ID" value="NZ_JAPFCC010000001.1"/>
</dbReference>
<dbReference type="Proteomes" id="UP001209854">
    <property type="component" value="Unassembled WGS sequence"/>
</dbReference>
<name>A0ABT3MTF9_9GAMM</name>
<dbReference type="Pfam" id="PF01526">
    <property type="entry name" value="DDE_Tnp_Tn3"/>
    <property type="match status" value="1"/>
</dbReference>
<evidence type="ECO:0000313" key="3">
    <source>
        <dbReference type="Proteomes" id="UP001209854"/>
    </source>
</evidence>
<proteinExistence type="predicted"/>
<reference evidence="2 3" key="1">
    <citation type="submission" date="2022-10" db="EMBL/GenBank/DDBJ databases">
        <title>High-quality genome sequences of two octocoral-associated bacteria, Endozoicomonas euniceicola EF212 and Endozoicomonas gorgoniicola PS125.</title>
        <authorList>
            <person name="Chiou Y.-J."/>
            <person name="Chen Y.-H."/>
        </authorList>
    </citation>
    <scope>NUCLEOTIDE SEQUENCE [LARGE SCALE GENOMIC DNA]</scope>
    <source>
        <strain evidence="2 3">PS125</strain>
    </source>
</reference>
<sequence>MNFSREWAQYPQKIIIPSYTTLQDIFSQAFAAEDKRLSTIIESIPSSISDELAALIHRKDGITALNIIRADQKDFQYTAVKTEIDKAQRIEKLYVFTKAFIPSLNLAKNAVRYYADLAEQYAASRLRRLNKPQQMLHALCFIYHRYQQIMDNLIISFCYRIRTIIDAGKVYASTEQMEHSSKVVTDFPKLAKFLKWFPARSLNLTQEEQNAIAYGILPKEQFSVLAKFLDGESFDKKAALWEYYGKSSRIFSLYLRPIFLTVTFEYIKKNSHISSLMDVLKSHYASGKSPSELEICDDLGLTVPKSMVQYLKQKPTDTHLDPYLFEFYVYQKIYHEIDRGRLYCNDSVSYCDIDTDLIDDSLVDDAETIAAEFGYPKIPIYCDQRLDEALQELNDAWIRTTDNIQENKNPGFNIRKTRTGQQRWSLLYDSSEKLDNAFFKSLPKAEIANIVMFVGDRIGMWNSFTHMKDRYTKRKNPLPLVINACLLSEAFGFGALKMADMSDLELSQLRSIREDFVRVDTLCAANDIVSNHIHSLPIFKQWNLMSEKVLADADGQKFTTTDSTIQSRYSKKYLGKGRGISLYTLLANHVAVNAKNIGLNEYEGHSLYDMIYNNKTDIDIHMVTGDNHSLNKLNFIALDSIDVDYVPSIKNVREAADDLYAAQPLDYDTGILKPRGTINVERIRSQRRGVMRVLLSLIMQENTQSNIIRKLNSHARYARLKAALFEYNAIFKSTHILNLIDDMELRKAIRIARNRTEAYHQLQSNIRKTYNGIFRGKRIVENRVSAHAARLVANCIIAYNSMILNFVYEKLTDLRHSRRLIRLRPLRAFIAPKGAYQSRSY</sequence>
<comment type="caution">
    <text evidence="2">The sequence shown here is derived from an EMBL/GenBank/DDBJ whole genome shotgun (WGS) entry which is preliminary data.</text>
</comment>
<accession>A0ABT3MTF9</accession>
<organism evidence="2 3">
    <name type="scientific">Endozoicomonas gorgoniicola</name>
    <dbReference type="NCBI Taxonomy" id="1234144"/>
    <lineage>
        <taxon>Bacteria</taxon>
        <taxon>Pseudomonadati</taxon>
        <taxon>Pseudomonadota</taxon>
        <taxon>Gammaproteobacteria</taxon>
        <taxon>Oceanospirillales</taxon>
        <taxon>Endozoicomonadaceae</taxon>
        <taxon>Endozoicomonas</taxon>
    </lineage>
</organism>
<evidence type="ECO:0000259" key="1">
    <source>
        <dbReference type="Pfam" id="PF01526"/>
    </source>
</evidence>
<evidence type="ECO:0000313" key="2">
    <source>
        <dbReference type="EMBL" id="MCW7552649.1"/>
    </source>
</evidence>
<dbReference type="InterPro" id="IPR002513">
    <property type="entry name" value="Tn3_Tnp_DDE_dom"/>
</dbReference>
<feature type="domain" description="Tn3 transposase DDE" evidence="1">
    <location>
        <begin position="450"/>
        <end position="813"/>
    </location>
</feature>
<dbReference type="EMBL" id="JAPFCC010000001">
    <property type="protein sequence ID" value="MCW7552649.1"/>
    <property type="molecule type" value="Genomic_DNA"/>
</dbReference>